<protein>
    <submittedName>
        <fullName evidence="2">Uncharacterized protein</fullName>
    </submittedName>
</protein>
<proteinExistence type="predicted"/>
<evidence type="ECO:0000313" key="3">
    <source>
        <dbReference type="Proteomes" id="UP000583929"/>
    </source>
</evidence>
<gene>
    <name evidence="2" type="ORF">G4B88_010314</name>
</gene>
<feature type="region of interest" description="Disordered" evidence="1">
    <location>
        <begin position="30"/>
        <end position="50"/>
    </location>
</feature>
<keyword evidence="3" id="KW-1185">Reference proteome</keyword>
<comment type="caution">
    <text evidence="2">The sequence shown here is derived from an EMBL/GenBank/DDBJ whole genome shotgun (WGS) entry which is preliminary data.</text>
</comment>
<reference evidence="2 3" key="1">
    <citation type="journal article" date="2020" name="bioRxiv">
        <title>Sequence and annotation of 42 cannabis genomes reveals extensive copy number variation in cannabinoid synthesis and pathogen resistance genes.</title>
        <authorList>
            <person name="Mckernan K.J."/>
            <person name="Helbert Y."/>
            <person name="Kane L.T."/>
            <person name="Ebling H."/>
            <person name="Zhang L."/>
            <person name="Liu B."/>
            <person name="Eaton Z."/>
            <person name="Mclaughlin S."/>
            <person name="Kingan S."/>
            <person name="Baybayan P."/>
            <person name="Concepcion G."/>
            <person name="Jordan M."/>
            <person name="Riva A."/>
            <person name="Barbazuk W."/>
            <person name="Harkins T."/>
        </authorList>
    </citation>
    <scope>NUCLEOTIDE SEQUENCE [LARGE SCALE GENOMIC DNA]</scope>
    <source>
        <strain evidence="3">cv. Jamaican Lion 4</strain>
        <tissue evidence="2">Leaf</tissue>
    </source>
</reference>
<evidence type="ECO:0000256" key="1">
    <source>
        <dbReference type="SAM" id="MobiDB-lite"/>
    </source>
</evidence>
<dbReference type="AlphaFoldDB" id="A0A7J6I5K0"/>
<evidence type="ECO:0000313" key="2">
    <source>
        <dbReference type="EMBL" id="KAF4402862.1"/>
    </source>
</evidence>
<dbReference type="EMBL" id="JAATIQ010000006">
    <property type="protein sequence ID" value="KAF4402862.1"/>
    <property type="molecule type" value="Genomic_DNA"/>
</dbReference>
<organism evidence="2 3">
    <name type="scientific">Cannabis sativa</name>
    <name type="common">Hemp</name>
    <name type="synonym">Marijuana</name>
    <dbReference type="NCBI Taxonomy" id="3483"/>
    <lineage>
        <taxon>Eukaryota</taxon>
        <taxon>Viridiplantae</taxon>
        <taxon>Streptophyta</taxon>
        <taxon>Embryophyta</taxon>
        <taxon>Tracheophyta</taxon>
        <taxon>Spermatophyta</taxon>
        <taxon>Magnoliopsida</taxon>
        <taxon>eudicotyledons</taxon>
        <taxon>Gunneridae</taxon>
        <taxon>Pentapetalae</taxon>
        <taxon>rosids</taxon>
        <taxon>fabids</taxon>
        <taxon>Rosales</taxon>
        <taxon>Cannabaceae</taxon>
        <taxon>Cannabis</taxon>
    </lineage>
</organism>
<name>A0A7J6I5K0_CANSA</name>
<accession>A0A7J6I5K0</accession>
<dbReference type="Proteomes" id="UP000583929">
    <property type="component" value="Unassembled WGS sequence"/>
</dbReference>
<sequence>MSQSLYLEDVLLLQMQQAISMKMQQTPPTAATITAHSNSHIPISDSGKRKYRSCVPPGICLISIKSPNQIIQPLPSPLISMLE</sequence>